<dbReference type="Gene3D" id="3.30.200.20">
    <property type="entry name" value="Phosphorylase Kinase, domain 1"/>
    <property type="match status" value="1"/>
</dbReference>
<dbReference type="CDD" id="cd14066">
    <property type="entry name" value="STKc_IRAK"/>
    <property type="match status" value="1"/>
</dbReference>
<organism evidence="15 16">
    <name type="scientific">Cannabis sativa</name>
    <name type="common">Hemp</name>
    <name type="synonym">Marijuana</name>
    <dbReference type="NCBI Taxonomy" id="3483"/>
    <lineage>
        <taxon>Eukaryota</taxon>
        <taxon>Viridiplantae</taxon>
        <taxon>Streptophyta</taxon>
        <taxon>Embryophyta</taxon>
        <taxon>Tracheophyta</taxon>
        <taxon>Spermatophyta</taxon>
        <taxon>Magnoliopsida</taxon>
        <taxon>eudicotyledons</taxon>
        <taxon>Gunneridae</taxon>
        <taxon>Pentapetalae</taxon>
        <taxon>rosids</taxon>
        <taxon>fabids</taxon>
        <taxon>Rosales</taxon>
        <taxon>Cannabaceae</taxon>
        <taxon>Cannabis</taxon>
    </lineage>
</organism>
<evidence type="ECO:0000256" key="13">
    <source>
        <dbReference type="PROSITE-ProRule" id="PRU10141"/>
    </source>
</evidence>
<dbReference type="AlphaFoldDB" id="A0A803P0G7"/>
<evidence type="ECO:0000256" key="10">
    <source>
        <dbReference type="ARBA" id="ARBA00023136"/>
    </source>
</evidence>
<evidence type="ECO:0000256" key="2">
    <source>
        <dbReference type="ARBA" id="ARBA00022527"/>
    </source>
</evidence>
<comment type="catalytic activity">
    <reaction evidence="12">
        <text>L-threonyl-[protein] + ATP = O-phospho-L-threonyl-[protein] + ADP + H(+)</text>
        <dbReference type="Rhea" id="RHEA:46608"/>
        <dbReference type="Rhea" id="RHEA-COMP:11060"/>
        <dbReference type="Rhea" id="RHEA-COMP:11605"/>
        <dbReference type="ChEBI" id="CHEBI:15378"/>
        <dbReference type="ChEBI" id="CHEBI:30013"/>
        <dbReference type="ChEBI" id="CHEBI:30616"/>
        <dbReference type="ChEBI" id="CHEBI:61977"/>
        <dbReference type="ChEBI" id="CHEBI:456216"/>
    </reaction>
</comment>
<dbReference type="Gene3D" id="1.10.510.10">
    <property type="entry name" value="Transferase(Phosphotransferase) domain 1"/>
    <property type="match status" value="1"/>
</dbReference>
<evidence type="ECO:0000256" key="4">
    <source>
        <dbReference type="ARBA" id="ARBA00022692"/>
    </source>
</evidence>
<evidence type="ECO:0000256" key="7">
    <source>
        <dbReference type="ARBA" id="ARBA00022777"/>
    </source>
</evidence>
<proteinExistence type="predicted"/>
<dbReference type="PROSITE" id="PS00108">
    <property type="entry name" value="PROTEIN_KINASE_ST"/>
    <property type="match status" value="1"/>
</dbReference>
<evidence type="ECO:0000259" key="14">
    <source>
        <dbReference type="PROSITE" id="PS50011"/>
    </source>
</evidence>
<dbReference type="PROSITE" id="PS50011">
    <property type="entry name" value="PROTEIN_KINASE_DOM"/>
    <property type="match status" value="1"/>
</dbReference>
<keyword evidence="8 13" id="KW-0067">ATP-binding</keyword>
<evidence type="ECO:0000256" key="11">
    <source>
        <dbReference type="ARBA" id="ARBA00047558"/>
    </source>
</evidence>
<dbReference type="PROSITE" id="PS00107">
    <property type="entry name" value="PROTEIN_KINASE_ATP"/>
    <property type="match status" value="1"/>
</dbReference>
<evidence type="ECO:0000256" key="9">
    <source>
        <dbReference type="ARBA" id="ARBA00022989"/>
    </source>
</evidence>
<dbReference type="GO" id="GO:0004674">
    <property type="term" value="F:protein serine/threonine kinase activity"/>
    <property type="evidence" value="ECO:0007669"/>
    <property type="project" value="UniProtKB-KW"/>
</dbReference>
<feature type="binding site" evidence="13">
    <location>
        <position position="240"/>
    </location>
    <ligand>
        <name>ATP</name>
        <dbReference type="ChEBI" id="CHEBI:30616"/>
    </ligand>
</feature>
<dbReference type="Gramene" id="evm.model.02.3240">
    <property type="protein sequence ID" value="cds.evm.model.02.3240"/>
    <property type="gene ID" value="evm.TU.02.3240"/>
</dbReference>
<dbReference type="FunFam" id="1.10.510.10:FF:000084">
    <property type="entry name" value="Wall-associated receptor kinase 2"/>
    <property type="match status" value="1"/>
</dbReference>
<dbReference type="InterPro" id="IPR045274">
    <property type="entry name" value="WAK-like"/>
</dbReference>
<reference evidence="15" key="1">
    <citation type="submission" date="2018-11" db="EMBL/GenBank/DDBJ databases">
        <authorList>
            <person name="Grassa J C."/>
        </authorList>
    </citation>
    <scope>NUCLEOTIDE SEQUENCE [LARGE SCALE GENOMIC DNA]</scope>
</reference>
<dbReference type="FunFam" id="3.30.200.20:FF:000043">
    <property type="entry name" value="Wall-associated receptor kinase 2"/>
    <property type="match status" value="1"/>
</dbReference>
<evidence type="ECO:0000256" key="8">
    <source>
        <dbReference type="ARBA" id="ARBA00022840"/>
    </source>
</evidence>
<dbReference type="EnsemblPlants" id="evm.model.02.3240">
    <property type="protein sequence ID" value="cds.evm.model.02.3240"/>
    <property type="gene ID" value="evm.TU.02.3240"/>
</dbReference>
<dbReference type="PANTHER" id="PTHR27005">
    <property type="entry name" value="WALL-ASSOCIATED RECEPTOR KINASE-LIKE 21"/>
    <property type="match status" value="1"/>
</dbReference>
<comment type="subcellular location">
    <subcellularLocation>
        <location evidence="1">Membrane</location>
        <topology evidence="1">Single-pass type I membrane protein</topology>
    </subcellularLocation>
</comment>
<dbReference type="Proteomes" id="UP000596661">
    <property type="component" value="Chromosome 2"/>
</dbReference>
<feature type="domain" description="Protein kinase" evidence="14">
    <location>
        <begin position="211"/>
        <end position="497"/>
    </location>
</feature>
<dbReference type="SUPFAM" id="SSF56112">
    <property type="entry name" value="Protein kinase-like (PK-like)"/>
    <property type="match status" value="1"/>
</dbReference>
<protein>
    <recommendedName>
        <fullName evidence="14">Protein kinase domain-containing protein</fullName>
    </recommendedName>
</protein>
<evidence type="ECO:0000313" key="16">
    <source>
        <dbReference type="Proteomes" id="UP000596661"/>
    </source>
</evidence>
<dbReference type="InterPro" id="IPR011009">
    <property type="entry name" value="Kinase-like_dom_sf"/>
</dbReference>
<keyword evidence="2" id="KW-0723">Serine/threonine-protein kinase</keyword>
<dbReference type="PANTHER" id="PTHR27005:SF283">
    <property type="entry name" value="OS02G0633066 PROTEIN"/>
    <property type="match status" value="1"/>
</dbReference>
<dbReference type="EMBL" id="UZAU01000244">
    <property type="status" value="NOT_ANNOTATED_CDS"/>
    <property type="molecule type" value="Genomic_DNA"/>
</dbReference>
<name>A0A803P0G7_CANSA</name>
<keyword evidence="16" id="KW-1185">Reference proteome</keyword>
<comment type="catalytic activity">
    <reaction evidence="11">
        <text>L-seryl-[protein] + ATP = O-phospho-L-seryl-[protein] + ADP + H(+)</text>
        <dbReference type="Rhea" id="RHEA:17989"/>
        <dbReference type="Rhea" id="RHEA-COMP:9863"/>
        <dbReference type="Rhea" id="RHEA-COMP:11604"/>
        <dbReference type="ChEBI" id="CHEBI:15378"/>
        <dbReference type="ChEBI" id="CHEBI:29999"/>
        <dbReference type="ChEBI" id="CHEBI:30616"/>
        <dbReference type="ChEBI" id="CHEBI:83421"/>
        <dbReference type="ChEBI" id="CHEBI:456216"/>
    </reaction>
</comment>
<evidence type="ECO:0000256" key="3">
    <source>
        <dbReference type="ARBA" id="ARBA00022679"/>
    </source>
</evidence>
<keyword evidence="7" id="KW-0418">Kinase</keyword>
<dbReference type="OMA" id="CQISIAD"/>
<dbReference type="GO" id="GO:0005886">
    <property type="term" value="C:plasma membrane"/>
    <property type="evidence" value="ECO:0007669"/>
    <property type="project" value="TreeGrafter"/>
</dbReference>
<evidence type="ECO:0000256" key="6">
    <source>
        <dbReference type="ARBA" id="ARBA00022741"/>
    </source>
</evidence>
<reference evidence="15" key="2">
    <citation type="submission" date="2021-03" db="UniProtKB">
        <authorList>
            <consortium name="EnsemblPlants"/>
        </authorList>
    </citation>
    <scope>IDENTIFICATION</scope>
</reference>
<evidence type="ECO:0000256" key="1">
    <source>
        <dbReference type="ARBA" id="ARBA00004479"/>
    </source>
</evidence>
<dbReference type="GO" id="GO:0007166">
    <property type="term" value="P:cell surface receptor signaling pathway"/>
    <property type="evidence" value="ECO:0007669"/>
    <property type="project" value="InterPro"/>
</dbReference>
<evidence type="ECO:0000313" key="15">
    <source>
        <dbReference type="EnsemblPlants" id="cds.evm.model.02.3240"/>
    </source>
</evidence>
<evidence type="ECO:0000256" key="12">
    <source>
        <dbReference type="ARBA" id="ARBA00047951"/>
    </source>
</evidence>
<keyword evidence="5" id="KW-0732">Signal</keyword>
<evidence type="ECO:0000256" key="5">
    <source>
        <dbReference type="ARBA" id="ARBA00022729"/>
    </source>
</evidence>
<accession>A0A803P0G7</accession>
<dbReference type="SMART" id="SM00220">
    <property type="entry name" value="S_TKc"/>
    <property type="match status" value="1"/>
</dbReference>
<dbReference type="Pfam" id="PF07714">
    <property type="entry name" value="PK_Tyr_Ser-Thr"/>
    <property type="match status" value="1"/>
</dbReference>
<dbReference type="InterPro" id="IPR008271">
    <property type="entry name" value="Ser/Thr_kinase_AS"/>
</dbReference>
<keyword evidence="3" id="KW-0808">Transferase</keyword>
<keyword evidence="10" id="KW-0472">Membrane</keyword>
<dbReference type="GO" id="GO:0005524">
    <property type="term" value="F:ATP binding"/>
    <property type="evidence" value="ECO:0007669"/>
    <property type="project" value="UniProtKB-UniRule"/>
</dbReference>
<keyword evidence="9" id="KW-1133">Transmembrane helix</keyword>
<dbReference type="InterPro" id="IPR000719">
    <property type="entry name" value="Prot_kinase_dom"/>
</dbReference>
<keyword evidence="6 13" id="KW-0547">Nucleotide-binding</keyword>
<sequence length="558" mass="61442">MQTKSNKFPLSTRNKFIGVGCDTVATIGGNIRGGSYVAGCVASCYDINDVVNSSCSGIGCCETDIPPGVSNVVTLIHSLNNGNSTNHSLVHHFNPCGYSFVAENGSYNFTTVDLKDLMKSKKKFPRMVLDWAVGNLTCEEAKLVNNRSGNGYACVAEYSECVNSTNGSGYQCKCLNGYEGNPYLHHGCQGAETAVAKIFTANELEKATNNFDQSRIIGQGSYGTVYKGVLTDNKMIAIKKSKIGDQSQIEQFINEVIVLTQINHRNVVKLLGCCLETEVPLLVYEFITNGTLYEHLHNTLGQHSSVLSWEMRLKIAIETAGAIAYLHSSTSISIIHRDIKTANILIDDNYIAKVSDFGASRLVPIDKTQLTTLVQGTLGYLDPEYFHTSQLTEKSDVYSFGVVLAELLTGEKALSFDRSENERNLALYFISSMEEDDLLRILDHNLITSVEDNMEKIKVMANVAKGCLRVRGEERPTMKEVASELEGLIERELHPWGEEDLNVEETEYLLESSGLCNMGTTEIFNGCNIYGGSFSNISVARMESLSNEIYLESYGDGR</sequence>
<dbReference type="InterPro" id="IPR017441">
    <property type="entry name" value="Protein_kinase_ATP_BS"/>
</dbReference>
<keyword evidence="4" id="KW-0812">Transmembrane</keyword>
<dbReference type="InterPro" id="IPR001245">
    <property type="entry name" value="Ser-Thr/Tyr_kinase_cat_dom"/>
</dbReference>